<dbReference type="Gene3D" id="3.40.228.10">
    <property type="entry name" value="Dimethylsulfoxide Reductase, domain 2"/>
    <property type="match status" value="1"/>
</dbReference>
<evidence type="ECO:0000256" key="7">
    <source>
        <dbReference type="ARBA" id="ARBA00023002"/>
    </source>
</evidence>
<dbReference type="Gene3D" id="3.40.50.740">
    <property type="match status" value="1"/>
</dbReference>
<dbReference type="CDD" id="cd02754">
    <property type="entry name" value="MopB_Nitrate-R-NapA-like"/>
    <property type="match status" value="1"/>
</dbReference>
<dbReference type="Pfam" id="PF00384">
    <property type="entry name" value="Molybdopterin"/>
    <property type="match status" value="1"/>
</dbReference>
<keyword evidence="6" id="KW-0479">Metal-binding</keyword>
<sequence length="711" mass="77316">MAKEIPTLCPYCGVGCGLLASTDGERILRIRGDPKHPANLGRVCPKGGTVAATVNVATRLRHAMLRDGFGKAPSVVPPGAAIRVAAEGIDRILQSHGPGAIAFYLSGQLTTEAQYIATKFAKAYLRTNHCDSNSRLCMASAGAGMKLSLGSDGPPTVYADIELADAFFFIGSNAAECHPVTFERIRKRIDKGARCVVADPRRTPTAESATVHLPIRPGTDLTLLNGLMRIIRDRGLLDARYIEQHTEGWEQLDAILDDYPLNVVAQRCGLEEADILSAAEIIAYTPKLITFWTMGINQSLQGTFASNAIINLHLATGRIGKPGAGPFSLTGQPNAMGGRDVGYMSHMLPGQRSVASEKDRADMEAVWGLKPGTIVSEVGHDAVRMFDAIDRGEIKALWVIGSNPAASMPNLPRIRSALEKCELVIVQDAYYPTETTKYAHVLLPAAVNLEQEGTYCNSERRVTLMEQVVPPPGDAKPDWWWVREIAVALGFRKGMQFESSEQIFDEFARSTAGRPNDQSGMHYKMLRELGPQLWPHPSMARANDRRYVDGIYPTATGKARLWARHDISPDEKPNADFPMLLTTGRVLNQWHTRTKTGQVEQLNALDPAPYLQIHPQDADELGLSTGDEVTISSRRGTARAPVLTDDTISPGVVFMPIHWNELWAQAASPNEATSDQTDPVSFQPALKCCAVKVAKVACRATAGSRQAAVTA</sequence>
<dbReference type="PANTHER" id="PTHR43105">
    <property type="entry name" value="RESPIRATORY NITRATE REDUCTASE"/>
    <property type="match status" value="1"/>
</dbReference>
<feature type="domain" description="4Fe-4S Mo/W bis-MGD-type" evidence="11">
    <location>
        <begin position="2"/>
        <end position="58"/>
    </location>
</feature>
<dbReference type="Pfam" id="PF01568">
    <property type="entry name" value="Molydop_binding"/>
    <property type="match status" value="1"/>
</dbReference>
<dbReference type="Gene3D" id="2.20.25.90">
    <property type="entry name" value="ADC-like domains"/>
    <property type="match status" value="1"/>
</dbReference>
<comment type="cofactor">
    <cofactor evidence="2">
        <name>[4Fe-4S] cluster</name>
        <dbReference type="ChEBI" id="CHEBI:49883"/>
    </cofactor>
</comment>
<dbReference type="AlphaFoldDB" id="A0A7M2WXN8"/>
<evidence type="ECO:0000256" key="3">
    <source>
        <dbReference type="ARBA" id="ARBA00008747"/>
    </source>
</evidence>
<protein>
    <submittedName>
        <fullName evidence="12">Nitrate reductase</fullName>
    </submittedName>
</protein>
<evidence type="ECO:0000259" key="11">
    <source>
        <dbReference type="PROSITE" id="PS51669"/>
    </source>
</evidence>
<dbReference type="Proteomes" id="UP000593765">
    <property type="component" value="Chromosome"/>
</dbReference>
<comment type="similarity">
    <text evidence="3">Belongs to the prokaryotic molybdopterin-containing oxidoreductase family. NasA/NapA/NarB subfamily.</text>
</comment>
<keyword evidence="8" id="KW-0408">Iron</keyword>
<keyword evidence="4" id="KW-0004">4Fe-4S</keyword>
<dbReference type="SUPFAM" id="SSF50692">
    <property type="entry name" value="ADC-like"/>
    <property type="match status" value="1"/>
</dbReference>
<dbReference type="Pfam" id="PF04879">
    <property type="entry name" value="Molybdop_Fe4S4"/>
    <property type="match status" value="1"/>
</dbReference>
<dbReference type="GO" id="GO:0043546">
    <property type="term" value="F:molybdopterin cofactor binding"/>
    <property type="evidence" value="ECO:0007669"/>
    <property type="project" value="InterPro"/>
</dbReference>
<evidence type="ECO:0000256" key="9">
    <source>
        <dbReference type="ARBA" id="ARBA00023014"/>
    </source>
</evidence>
<evidence type="ECO:0000313" key="12">
    <source>
        <dbReference type="EMBL" id="QOV89561.1"/>
    </source>
</evidence>
<dbReference type="PANTHER" id="PTHR43105:SF9">
    <property type="entry name" value="NADPH-FE(3+) OXIDOREDUCTASE SUBUNIT ALPHA"/>
    <property type="match status" value="1"/>
</dbReference>
<evidence type="ECO:0000256" key="2">
    <source>
        <dbReference type="ARBA" id="ARBA00001966"/>
    </source>
</evidence>
<dbReference type="InterPro" id="IPR006963">
    <property type="entry name" value="Mopterin_OxRdtase_4Fe-4S_dom"/>
</dbReference>
<dbReference type="Gene3D" id="2.40.40.20">
    <property type="match status" value="1"/>
</dbReference>
<comment type="cofactor">
    <cofactor evidence="1">
        <name>Mo-bis(molybdopterin guanine dinucleotide)</name>
        <dbReference type="ChEBI" id="CHEBI:60539"/>
    </cofactor>
</comment>
<evidence type="ECO:0000256" key="4">
    <source>
        <dbReference type="ARBA" id="ARBA00022485"/>
    </source>
</evidence>
<evidence type="ECO:0000313" key="13">
    <source>
        <dbReference type="Proteomes" id="UP000593765"/>
    </source>
</evidence>
<evidence type="ECO:0000256" key="5">
    <source>
        <dbReference type="ARBA" id="ARBA00022505"/>
    </source>
</evidence>
<dbReference type="GO" id="GO:0042128">
    <property type="term" value="P:nitrate assimilation"/>
    <property type="evidence" value="ECO:0007669"/>
    <property type="project" value="UniProtKB-KW"/>
</dbReference>
<dbReference type="PROSITE" id="PS51669">
    <property type="entry name" value="4FE4S_MOW_BIS_MGD"/>
    <property type="match status" value="1"/>
</dbReference>
<reference evidence="12 13" key="1">
    <citation type="submission" date="2020-10" db="EMBL/GenBank/DDBJ databases">
        <title>Wide distribution of Phycisphaera-like planctomycetes from WD2101 soil group in peatlands and genome analysis of the first cultivated representative.</title>
        <authorList>
            <person name="Dedysh S.N."/>
            <person name="Beletsky A.V."/>
            <person name="Ivanova A."/>
            <person name="Kulichevskaya I.S."/>
            <person name="Suzina N.E."/>
            <person name="Philippov D.A."/>
            <person name="Rakitin A.L."/>
            <person name="Mardanov A.V."/>
            <person name="Ravin N.V."/>
        </authorList>
    </citation>
    <scope>NUCLEOTIDE SEQUENCE [LARGE SCALE GENOMIC DNA]</scope>
    <source>
        <strain evidence="12 13">M1803</strain>
    </source>
</reference>
<name>A0A7M2WXN8_9BACT</name>
<keyword evidence="5" id="KW-0500">Molybdenum</keyword>
<evidence type="ECO:0000256" key="10">
    <source>
        <dbReference type="ARBA" id="ARBA00023063"/>
    </source>
</evidence>
<keyword evidence="9" id="KW-0411">Iron-sulfur</keyword>
<dbReference type="CDD" id="cd02791">
    <property type="entry name" value="MopB_CT_Nitrate-R-NapA-like"/>
    <property type="match status" value="1"/>
</dbReference>
<evidence type="ECO:0000256" key="1">
    <source>
        <dbReference type="ARBA" id="ARBA00001942"/>
    </source>
</evidence>
<dbReference type="InterPro" id="IPR050123">
    <property type="entry name" value="Prok_molybdopt-oxidoreductase"/>
</dbReference>
<dbReference type="InterPro" id="IPR006657">
    <property type="entry name" value="MoPterin_dinucl-bd_dom"/>
</dbReference>
<dbReference type="GO" id="GO:0046872">
    <property type="term" value="F:metal ion binding"/>
    <property type="evidence" value="ECO:0007669"/>
    <property type="project" value="UniProtKB-KW"/>
</dbReference>
<dbReference type="SUPFAM" id="SSF53706">
    <property type="entry name" value="Formate dehydrogenase/DMSO reductase, domains 1-3"/>
    <property type="match status" value="1"/>
</dbReference>
<proteinExistence type="inferred from homology"/>
<dbReference type="InterPro" id="IPR006656">
    <property type="entry name" value="Mopterin_OxRdtase"/>
</dbReference>
<gene>
    <name evidence="12" type="ORF">IPV69_25775</name>
</gene>
<evidence type="ECO:0000256" key="6">
    <source>
        <dbReference type="ARBA" id="ARBA00022723"/>
    </source>
</evidence>
<dbReference type="PROSITE" id="PS00551">
    <property type="entry name" value="MOLYBDOPTERIN_PROK_1"/>
    <property type="match status" value="1"/>
</dbReference>
<dbReference type="InterPro" id="IPR041957">
    <property type="entry name" value="CT_Nitrate-R-NapA-like"/>
</dbReference>
<keyword evidence="7" id="KW-0560">Oxidoreductase</keyword>
<keyword evidence="10" id="KW-0534">Nitrate assimilation</keyword>
<keyword evidence="13" id="KW-1185">Reference proteome</keyword>
<dbReference type="GO" id="GO:0051539">
    <property type="term" value="F:4 iron, 4 sulfur cluster binding"/>
    <property type="evidence" value="ECO:0007669"/>
    <property type="project" value="UniProtKB-KW"/>
</dbReference>
<dbReference type="GO" id="GO:0016020">
    <property type="term" value="C:membrane"/>
    <property type="evidence" value="ECO:0007669"/>
    <property type="project" value="TreeGrafter"/>
</dbReference>
<dbReference type="SMART" id="SM00926">
    <property type="entry name" value="Molybdop_Fe4S4"/>
    <property type="match status" value="1"/>
</dbReference>
<dbReference type="EMBL" id="CP063458">
    <property type="protein sequence ID" value="QOV89561.1"/>
    <property type="molecule type" value="Genomic_DNA"/>
</dbReference>
<dbReference type="InterPro" id="IPR009010">
    <property type="entry name" value="Asp_de-COase-like_dom_sf"/>
</dbReference>
<evidence type="ECO:0000256" key="8">
    <source>
        <dbReference type="ARBA" id="ARBA00023004"/>
    </source>
</evidence>
<dbReference type="RefSeq" id="WP_206292608.1">
    <property type="nucleotide sequence ID" value="NZ_CP063458.1"/>
</dbReference>
<accession>A0A7M2WXN8</accession>
<dbReference type="InterPro" id="IPR027467">
    <property type="entry name" value="MopterinOxRdtase_cofactor_BS"/>
</dbReference>
<dbReference type="GO" id="GO:0016491">
    <property type="term" value="F:oxidoreductase activity"/>
    <property type="evidence" value="ECO:0007669"/>
    <property type="project" value="UniProtKB-KW"/>
</dbReference>
<organism evidence="12 13">
    <name type="scientific">Humisphaera borealis</name>
    <dbReference type="NCBI Taxonomy" id="2807512"/>
    <lineage>
        <taxon>Bacteria</taxon>
        <taxon>Pseudomonadati</taxon>
        <taxon>Planctomycetota</taxon>
        <taxon>Phycisphaerae</taxon>
        <taxon>Tepidisphaerales</taxon>
        <taxon>Tepidisphaeraceae</taxon>
        <taxon>Humisphaera</taxon>
    </lineage>
</organism>
<dbReference type="KEGG" id="hbs:IPV69_25775"/>
<dbReference type="GO" id="GO:0045333">
    <property type="term" value="P:cellular respiration"/>
    <property type="evidence" value="ECO:0007669"/>
    <property type="project" value="UniProtKB-ARBA"/>
</dbReference>